<name>A0ABP8WQ86_9ACTN</name>
<evidence type="ECO:0000256" key="1">
    <source>
        <dbReference type="ARBA" id="ARBA00000085"/>
    </source>
</evidence>
<keyword evidence="6 11" id="KW-0812">Transmembrane</keyword>
<keyword evidence="10 11" id="KW-0472">Membrane</keyword>
<dbReference type="InterPro" id="IPR003660">
    <property type="entry name" value="HAMP_dom"/>
</dbReference>
<feature type="transmembrane region" description="Helical" evidence="11">
    <location>
        <begin position="30"/>
        <end position="55"/>
    </location>
</feature>
<dbReference type="InterPro" id="IPR036097">
    <property type="entry name" value="HisK_dim/P_sf"/>
</dbReference>
<evidence type="ECO:0000313" key="15">
    <source>
        <dbReference type="Proteomes" id="UP001499974"/>
    </source>
</evidence>
<evidence type="ECO:0000259" key="13">
    <source>
        <dbReference type="PROSITE" id="PS50885"/>
    </source>
</evidence>
<dbReference type="PANTHER" id="PTHR45436:SF5">
    <property type="entry name" value="SENSOR HISTIDINE KINASE TRCS"/>
    <property type="match status" value="1"/>
</dbReference>
<keyword evidence="4" id="KW-0597">Phosphoprotein</keyword>
<keyword evidence="9" id="KW-0902">Two-component regulatory system</keyword>
<comment type="subcellular location">
    <subcellularLocation>
        <location evidence="2">Cell membrane</location>
    </subcellularLocation>
</comment>
<evidence type="ECO:0000256" key="10">
    <source>
        <dbReference type="ARBA" id="ARBA00023136"/>
    </source>
</evidence>
<sequence length="454" mass="47642">MSEQPWSRIRPSVLRGGLRRFAPRSFRGQIVLSTVLLMTAVMICVGVGVQILLAYTAKRDIDRVLQDRAAAVVAIVDANSDSGSATVSVPEELLDPGVRVYDDKGRLVAGSIEHRARDAADDLGTTTSARNVDADEELRLRAVPFTNQAGQSGVVVVSQATTPYERSEMYALVATIGIGVLVIAVSAAIASRVTTQALTPVARMAERATDWSEHDLSHRFDLDGPDNELAQLGATLDGLLDRVSMAIRSEQRLTSELAHELRTPLTAIQGSADLALLRGVDDAETRVELEQIATSARAMSDVITTLVDVARDNASGTGSTSHVVDVVGAVRAMVPPGLVFVDATDDSTGRMAGPRELVVRALAPIVDNAVAHARTTVTLAAVDTTRAVEISVSDDGPGVDPGVRETLFDVGASSRGGTGLGLGIAQRVARSMGGSVQVAAADTGARFVLTVPRA</sequence>
<comment type="caution">
    <text evidence="14">The sequence shown here is derived from an EMBL/GenBank/DDBJ whole genome shotgun (WGS) entry which is preliminary data.</text>
</comment>
<dbReference type="Gene3D" id="3.30.565.10">
    <property type="entry name" value="Histidine kinase-like ATPase, C-terminal domain"/>
    <property type="match status" value="1"/>
</dbReference>
<dbReference type="SUPFAM" id="SSF47384">
    <property type="entry name" value="Homodimeric domain of signal transducing histidine kinase"/>
    <property type="match status" value="1"/>
</dbReference>
<comment type="catalytic activity">
    <reaction evidence="1">
        <text>ATP + protein L-histidine = ADP + protein N-phospho-L-histidine.</text>
        <dbReference type="EC" id="2.7.13.3"/>
    </reaction>
</comment>
<dbReference type="InterPro" id="IPR003594">
    <property type="entry name" value="HATPase_dom"/>
</dbReference>
<feature type="domain" description="HAMP" evidence="13">
    <location>
        <begin position="195"/>
        <end position="248"/>
    </location>
</feature>
<evidence type="ECO:0000313" key="14">
    <source>
        <dbReference type="EMBL" id="GAA4692094.1"/>
    </source>
</evidence>
<dbReference type="InterPro" id="IPR036890">
    <property type="entry name" value="HATPase_C_sf"/>
</dbReference>
<dbReference type="RefSeq" id="WP_345518650.1">
    <property type="nucleotide sequence ID" value="NZ_BAABKM010000001.1"/>
</dbReference>
<dbReference type="InterPro" id="IPR050428">
    <property type="entry name" value="TCS_sensor_his_kinase"/>
</dbReference>
<evidence type="ECO:0000259" key="12">
    <source>
        <dbReference type="PROSITE" id="PS50109"/>
    </source>
</evidence>
<dbReference type="SMART" id="SM00388">
    <property type="entry name" value="HisKA"/>
    <property type="match status" value="1"/>
</dbReference>
<keyword evidence="8 11" id="KW-1133">Transmembrane helix</keyword>
<dbReference type="PRINTS" id="PR00344">
    <property type="entry name" value="BCTRLSENSOR"/>
</dbReference>
<dbReference type="SMART" id="SM00304">
    <property type="entry name" value="HAMP"/>
    <property type="match status" value="1"/>
</dbReference>
<dbReference type="InterPro" id="IPR004358">
    <property type="entry name" value="Sig_transdc_His_kin-like_C"/>
</dbReference>
<dbReference type="Gene3D" id="6.10.340.10">
    <property type="match status" value="1"/>
</dbReference>
<accession>A0ABP8WQ86</accession>
<feature type="domain" description="Histidine kinase" evidence="12">
    <location>
        <begin position="256"/>
        <end position="454"/>
    </location>
</feature>
<dbReference type="Pfam" id="PF00512">
    <property type="entry name" value="HisKA"/>
    <property type="match status" value="1"/>
</dbReference>
<dbReference type="GO" id="GO:0016301">
    <property type="term" value="F:kinase activity"/>
    <property type="evidence" value="ECO:0007669"/>
    <property type="project" value="UniProtKB-KW"/>
</dbReference>
<evidence type="ECO:0000256" key="9">
    <source>
        <dbReference type="ARBA" id="ARBA00023012"/>
    </source>
</evidence>
<proteinExistence type="predicted"/>
<dbReference type="InterPro" id="IPR005467">
    <property type="entry name" value="His_kinase_dom"/>
</dbReference>
<dbReference type="EMBL" id="BAABKM010000001">
    <property type="protein sequence ID" value="GAA4692094.1"/>
    <property type="molecule type" value="Genomic_DNA"/>
</dbReference>
<dbReference type="InterPro" id="IPR003661">
    <property type="entry name" value="HisK_dim/P_dom"/>
</dbReference>
<dbReference type="PANTHER" id="PTHR45436">
    <property type="entry name" value="SENSOR HISTIDINE KINASE YKOH"/>
    <property type="match status" value="1"/>
</dbReference>
<evidence type="ECO:0000256" key="2">
    <source>
        <dbReference type="ARBA" id="ARBA00004236"/>
    </source>
</evidence>
<dbReference type="PROSITE" id="PS50109">
    <property type="entry name" value="HIS_KIN"/>
    <property type="match status" value="1"/>
</dbReference>
<reference evidence="15" key="1">
    <citation type="journal article" date="2019" name="Int. J. Syst. Evol. Microbiol.">
        <title>The Global Catalogue of Microorganisms (GCM) 10K type strain sequencing project: providing services to taxonomists for standard genome sequencing and annotation.</title>
        <authorList>
            <consortium name="The Broad Institute Genomics Platform"/>
            <consortium name="The Broad Institute Genome Sequencing Center for Infectious Disease"/>
            <person name="Wu L."/>
            <person name="Ma J."/>
        </authorList>
    </citation>
    <scope>NUCLEOTIDE SEQUENCE [LARGE SCALE GENOMIC DNA]</scope>
    <source>
        <strain evidence="15">JCM 18531</strain>
    </source>
</reference>
<dbReference type="Pfam" id="PF02518">
    <property type="entry name" value="HATPase_c"/>
    <property type="match status" value="1"/>
</dbReference>
<protein>
    <recommendedName>
        <fullName evidence="3">histidine kinase</fullName>
        <ecNumber evidence="3">2.7.13.3</ecNumber>
    </recommendedName>
</protein>
<evidence type="ECO:0000256" key="11">
    <source>
        <dbReference type="SAM" id="Phobius"/>
    </source>
</evidence>
<dbReference type="PROSITE" id="PS50885">
    <property type="entry name" value="HAMP"/>
    <property type="match status" value="1"/>
</dbReference>
<dbReference type="Gene3D" id="1.10.287.130">
    <property type="match status" value="1"/>
</dbReference>
<evidence type="ECO:0000256" key="8">
    <source>
        <dbReference type="ARBA" id="ARBA00022989"/>
    </source>
</evidence>
<keyword evidence="7 14" id="KW-0418">Kinase</keyword>
<dbReference type="Proteomes" id="UP001499974">
    <property type="component" value="Unassembled WGS sequence"/>
</dbReference>
<evidence type="ECO:0000256" key="7">
    <source>
        <dbReference type="ARBA" id="ARBA00022777"/>
    </source>
</evidence>
<evidence type="ECO:0000256" key="6">
    <source>
        <dbReference type="ARBA" id="ARBA00022692"/>
    </source>
</evidence>
<dbReference type="EC" id="2.7.13.3" evidence="3"/>
<dbReference type="CDD" id="cd00082">
    <property type="entry name" value="HisKA"/>
    <property type="match status" value="1"/>
</dbReference>
<dbReference type="SMART" id="SM00387">
    <property type="entry name" value="HATPase_c"/>
    <property type="match status" value="1"/>
</dbReference>
<evidence type="ECO:0000256" key="5">
    <source>
        <dbReference type="ARBA" id="ARBA00022679"/>
    </source>
</evidence>
<feature type="transmembrane region" description="Helical" evidence="11">
    <location>
        <begin position="169"/>
        <end position="190"/>
    </location>
</feature>
<organism evidence="14 15">
    <name type="scientific">Nocardioides conyzicola</name>
    <dbReference type="NCBI Taxonomy" id="1651781"/>
    <lineage>
        <taxon>Bacteria</taxon>
        <taxon>Bacillati</taxon>
        <taxon>Actinomycetota</taxon>
        <taxon>Actinomycetes</taxon>
        <taxon>Propionibacteriales</taxon>
        <taxon>Nocardioidaceae</taxon>
        <taxon>Nocardioides</taxon>
    </lineage>
</organism>
<dbReference type="SUPFAM" id="SSF55874">
    <property type="entry name" value="ATPase domain of HSP90 chaperone/DNA topoisomerase II/histidine kinase"/>
    <property type="match status" value="1"/>
</dbReference>
<gene>
    <name evidence="14" type="ORF">GCM10023349_03770</name>
</gene>
<keyword evidence="5" id="KW-0808">Transferase</keyword>
<evidence type="ECO:0000256" key="4">
    <source>
        <dbReference type="ARBA" id="ARBA00022553"/>
    </source>
</evidence>
<evidence type="ECO:0000256" key="3">
    <source>
        <dbReference type="ARBA" id="ARBA00012438"/>
    </source>
</evidence>
<keyword evidence="15" id="KW-1185">Reference proteome</keyword>